<dbReference type="EMBL" id="JBCNJP010000012">
    <property type="protein sequence ID" value="KAK9070565.1"/>
    <property type="molecule type" value="Genomic_DNA"/>
</dbReference>
<gene>
    <name evidence="2" type="ORF">SSX86_010967</name>
</gene>
<dbReference type="Gene3D" id="2.60.40.1180">
    <property type="entry name" value="Golgi alpha-mannosidase II"/>
    <property type="match status" value="1"/>
</dbReference>
<reference evidence="2 3" key="1">
    <citation type="submission" date="2024-04" db="EMBL/GenBank/DDBJ databases">
        <title>The reference genome of an endangered Asteraceae, Deinandra increscens subsp. villosa, native to the Central Coast of California.</title>
        <authorList>
            <person name="Guilliams M."/>
            <person name="Hasenstab-Lehman K."/>
            <person name="Meyer R."/>
            <person name="Mcevoy S."/>
        </authorList>
    </citation>
    <scope>NUCLEOTIDE SEQUENCE [LARGE SCALE GENOMIC DNA]</scope>
    <source>
        <tissue evidence="2">Leaf</tissue>
    </source>
</reference>
<accession>A0AAP0DCR7</accession>
<feature type="domain" description="DUF5110" evidence="1">
    <location>
        <begin position="77"/>
        <end position="127"/>
    </location>
</feature>
<dbReference type="Pfam" id="PF17137">
    <property type="entry name" value="DUF5110"/>
    <property type="match status" value="1"/>
</dbReference>
<evidence type="ECO:0000313" key="2">
    <source>
        <dbReference type="EMBL" id="KAK9070565.1"/>
    </source>
</evidence>
<protein>
    <recommendedName>
        <fullName evidence="1">DUF5110 domain-containing protein</fullName>
    </recommendedName>
</protein>
<evidence type="ECO:0000259" key="1">
    <source>
        <dbReference type="Pfam" id="PF17137"/>
    </source>
</evidence>
<evidence type="ECO:0000313" key="3">
    <source>
        <dbReference type="Proteomes" id="UP001408789"/>
    </source>
</evidence>
<name>A0AAP0DCR7_9ASTR</name>
<dbReference type="InterPro" id="IPR013780">
    <property type="entry name" value="Glyco_hydro_b"/>
</dbReference>
<sequence length="136" mass="15406">MVSPENTNWIYEYGFIEDIPVPDANFSADTSRFSWQFQPTFNGSSSNPRSTYTGMKLGNPNKRPFILTRAGFIEDLLFEDDGDGYEYTNGGYLLTTYMAELKSSVITVRVSKAEGLWARPNRRLHVDAWGTGEEDV</sequence>
<dbReference type="Proteomes" id="UP001408789">
    <property type="component" value="Unassembled WGS sequence"/>
</dbReference>
<proteinExistence type="predicted"/>
<dbReference type="AlphaFoldDB" id="A0AAP0DCR7"/>
<keyword evidence="3" id="KW-1185">Reference proteome</keyword>
<comment type="caution">
    <text evidence="2">The sequence shown here is derived from an EMBL/GenBank/DDBJ whole genome shotgun (WGS) entry which is preliminary data.</text>
</comment>
<organism evidence="2 3">
    <name type="scientific">Deinandra increscens subsp. villosa</name>
    <dbReference type="NCBI Taxonomy" id="3103831"/>
    <lineage>
        <taxon>Eukaryota</taxon>
        <taxon>Viridiplantae</taxon>
        <taxon>Streptophyta</taxon>
        <taxon>Embryophyta</taxon>
        <taxon>Tracheophyta</taxon>
        <taxon>Spermatophyta</taxon>
        <taxon>Magnoliopsida</taxon>
        <taxon>eudicotyledons</taxon>
        <taxon>Gunneridae</taxon>
        <taxon>Pentapetalae</taxon>
        <taxon>asterids</taxon>
        <taxon>campanulids</taxon>
        <taxon>Asterales</taxon>
        <taxon>Asteraceae</taxon>
        <taxon>Asteroideae</taxon>
        <taxon>Heliantheae alliance</taxon>
        <taxon>Madieae</taxon>
        <taxon>Madiinae</taxon>
        <taxon>Deinandra</taxon>
    </lineage>
</organism>
<dbReference type="InterPro" id="IPR033403">
    <property type="entry name" value="DUF5110"/>
</dbReference>